<evidence type="ECO:0000313" key="4">
    <source>
        <dbReference type="EMBL" id="QGS07197.1"/>
    </source>
</evidence>
<proteinExistence type="inferred from homology"/>
<dbReference type="GO" id="GO:0017148">
    <property type="term" value="P:negative regulation of translation"/>
    <property type="evidence" value="ECO:0007669"/>
    <property type="project" value="UniProtKB-UniRule"/>
</dbReference>
<dbReference type="GO" id="GO:0043023">
    <property type="term" value="F:ribosomal large subunit binding"/>
    <property type="evidence" value="ECO:0007669"/>
    <property type="project" value="TreeGrafter"/>
</dbReference>
<dbReference type="Pfam" id="PF02410">
    <property type="entry name" value="RsfS"/>
    <property type="match status" value="1"/>
</dbReference>
<dbReference type="Gene3D" id="3.30.460.10">
    <property type="entry name" value="Beta Polymerase, domain 2"/>
    <property type="match status" value="1"/>
</dbReference>
<protein>
    <recommendedName>
        <fullName evidence="2">Ribosomal silencing factor RsfS</fullName>
    </recommendedName>
</protein>
<comment type="subunit">
    <text evidence="2">Interacts with ribosomal protein uL14 (rplN).</text>
</comment>
<reference evidence="4 6" key="2">
    <citation type="submission" date="2019-11" db="EMBL/GenBank/DDBJ databases">
        <title>FDA dAtabase for Regulatory Grade micrObial Sequences (FDA-ARGOS): Supporting development and validation of Infectious Disease Dx tests.</title>
        <authorList>
            <person name="Turner S."/>
            <person name="Byrd R."/>
            <person name="Tallon L."/>
            <person name="Sadzewicz L."/>
            <person name="Vavikolanu K."/>
            <person name="Mehta A."/>
            <person name="Aluvathingal J."/>
            <person name="Nadendla S."/>
            <person name="Myers T."/>
            <person name="Yan Y."/>
            <person name="Sichtig H."/>
        </authorList>
    </citation>
    <scope>NUCLEOTIDE SEQUENCE [LARGE SCALE GENOMIC DNA]</scope>
    <source>
        <strain evidence="4 6">FDAARGOS_742</strain>
    </source>
</reference>
<name>A0A2N6SGH3_9BACL</name>
<reference evidence="3 5" key="1">
    <citation type="submission" date="2017-09" db="EMBL/GenBank/DDBJ databases">
        <title>Bacterial strain isolated from the female urinary microbiota.</title>
        <authorList>
            <person name="Thomas-White K."/>
            <person name="Kumar N."/>
            <person name="Forster S."/>
            <person name="Putonti C."/>
            <person name="Lawley T."/>
            <person name="Wolfe A.J."/>
        </authorList>
    </citation>
    <scope>NUCLEOTIDE SEQUENCE [LARGE SCALE GENOMIC DNA]</scope>
    <source>
        <strain evidence="3 5">UMB0186</strain>
    </source>
</reference>
<organism evidence="3 5">
    <name type="scientific">Gemella sanguinis</name>
    <dbReference type="NCBI Taxonomy" id="84135"/>
    <lineage>
        <taxon>Bacteria</taxon>
        <taxon>Bacillati</taxon>
        <taxon>Bacillota</taxon>
        <taxon>Bacilli</taxon>
        <taxon>Bacillales</taxon>
        <taxon>Gemellaceae</taxon>
        <taxon>Gemella</taxon>
    </lineage>
</organism>
<dbReference type="NCBIfam" id="TIGR00090">
    <property type="entry name" value="rsfS_iojap_ybeB"/>
    <property type="match status" value="1"/>
</dbReference>
<evidence type="ECO:0000256" key="1">
    <source>
        <dbReference type="ARBA" id="ARBA00010574"/>
    </source>
</evidence>
<keyword evidence="2" id="KW-0678">Repressor</keyword>
<dbReference type="GO" id="GO:0042256">
    <property type="term" value="P:cytosolic ribosome assembly"/>
    <property type="evidence" value="ECO:0007669"/>
    <property type="project" value="UniProtKB-UniRule"/>
</dbReference>
<dbReference type="InterPro" id="IPR004394">
    <property type="entry name" value="Iojap/RsfS/C7orf30"/>
</dbReference>
<dbReference type="OrthoDB" id="9793681at2"/>
<dbReference type="GeneID" id="84802086"/>
<dbReference type="RefSeq" id="WP_006364807.1">
    <property type="nucleotide sequence ID" value="NZ_CAUTAO010000031.1"/>
</dbReference>
<gene>
    <name evidence="2 3" type="primary">rsfS</name>
    <name evidence="3" type="ORF">CJ218_00280</name>
    <name evidence="4" type="ORF">FOC50_02305</name>
</gene>
<keyword evidence="2" id="KW-0963">Cytoplasm</keyword>
<dbReference type="Proteomes" id="UP000427636">
    <property type="component" value="Chromosome"/>
</dbReference>
<keyword evidence="6" id="KW-1185">Reference proteome</keyword>
<comment type="similarity">
    <text evidence="1 2">Belongs to the Iojap/RsfS family.</text>
</comment>
<dbReference type="GO" id="GO:0090071">
    <property type="term" value="P:negative regulation of ribosome biogenesis"/>
    <property type="evidence" value="ECO:0007669"/>
    <property type="project" value="UniProtKB-UniRule"/>
</dbReference>
<comment type="function">
    <text evidence="2">Functions as a ribosomal silencing factor. Interacts with ribosomal protein uL14 (rplN), blocking formation of intersubunit bridge B8. Prevents association of the 30S and 50S ribosomal subunits and the formation of functional ribosomes, thus repressing translation.</text>
</comment>
<dbReference type="EMBL" id="PNGT01000001">
    <property type="protein sequence ID" value="PMC53020.1"/>
    <property type="molecule type" value="Genomic_DNA"/>
</dbReference>
<keyword evidence="2" id="KW-0810">Translation regulation</keyword>
<dbReference type="Proteomes" id="UP000235670">
    <property type="component" value="Unassembled WGS sequence"/>
</dbReference>
<dbReference type="HAMAP" id="MF_01477">
    <property type="entry name" value="Iojap_RsfS"/>
    <property type="match status" value="1"/>
</dbReference>
<evidence type="ECO:0000313" key="3">
    <source>
        <dbReference type="EMBL" id="PMC53020.1"/>
    </source>
</evidence>
<evidence type="ECO:0000256" key="2">
    <source>
        <dbReference type="HAMAP-Rule" id="MF_01477"/>
    </source>
</evidence>
<comment type="subcellular location">
    <subcellularLocation>
        <location evidence="2">Cytoplasm</location>
    </subcellularLocation>
</comment>
<evidence type="ECO:0000313" key="6">
    <source>
        <dbReference type="Proteomes" id="UP000427636"/>
    </source>
</evidence>
<accession>A0A2N6SGH3</accession>
<dbReference type="EMBL" id="CP046313">
    <property type="protein sequence ID" value="QGS07197.1"/>
    <property type="molecule type" value="Genomic_DNA"/>
</dbReference>
<evidence type="ECO:0000313" key="5">
    <source>
        <dbReference type="Proteomes" id="UP000235670"/>
    </source>
</evidence>
<dbReference type="STRING" id="84135.GCA_001052115_01801"/>
<dbReference type="PANTHER" id="PTHR21043">
    <property type="entry name" value="IOJAP SUPERFAMILY ORTHOLOG"/>
    <property type="match status" value="1"/>
</dbReference>
<dbReference type="SUPFAM" id="SSF81301">
    <property type="entry name" value="Nucleotidyltransferase"/>
    <property type="match status" value="1"/>
</dbReference>
<dbReference type="GO" id="GO:0005737">
    <property type="term" value="C:cytoplasm"/>
    <property type="evidence" value="ECO:0007669"/>
    <property type="project" value="UniProtKB-SubCell"/>
</dbReference>
<dbReference type="InterPro" id="IPR043519">
    <property type="entry name" value="NT_sf"/>
</dbReference>
<sequence length="112" mass="12639">MEVENLLKIVVDACDDKHGYDIVAYDLTNAGVLYDYSVICHASTSRQVEAIAQEVREKVLESGATIYSTEGLREAKWILMDLGDVVVNIMTRDDREYYGLDALFEKYPLKGV</sequence>
<dbReference type="PANTHER" id="PTHR21043:SF0">
    <property type="entry name" value="MITOCHONDRIAL ASSEMBLY OF RIBOSOMAL LARGE SUBUNIT PROTEIN 1"/>
    <property type="match status" value="1"/>
</dbReference>
<dbReference type="AlphaFoldDB" id="A0A2N6SGH3"/>